<dbReference type="Proteomes" id="UP000461670">
    <property type="component" value="Unassembled WGS sequence"/>
</dbReference>
<evidence type="ECO:0000256" key="6">
    <source>
        <dbReference type="ARBA" id="ARBA00023049"/>
    </source>
</evidence>
<proteinExistence type="predicted"/>
<evidence type="ECO:0000313" key="8">
    <source>
        <dbReference type="EMBL" id="KAF1023103.1"/>
    </source>
</evidence>
<feature type="domain" description="M23ase beta-sheet core" evidence="7">
    <location>
        <begin position="119"/>
        <end position="213"/>
    </location>
</feature>
<protein>
    <submittedName>
        <fullName evidence="8">Murein DD-endopeptidase MepM</fullName>
    </submittedName>
</protein>
<dbReference type="PANTHER" id="PTHR21666">
    <property type="entry name" value="PEPTIDASE-RELATED"/>
    <property type="match status" value="1"/>
</dbReference>
<comment type="caution">
    <text evidence="8">The sequence shown here is derived from an EMBL/GenBank/DDBJ whole genome shotgun (WGS) entry which is preliminary data.</text>
</comment>
<organism evidence="8 9">
    <name type="scientific">Paracidovorax wautersii</name>
    <dbReference type="NCBI Taxonomy" id="1177982"/>
    <lineage>
        <taxon>Bacteria</taxon>
        <taxon>Pseudomonadati</taxon>
        <taxon>Pseudomonadota</taxon>
        <taxon>Betaproteobacteria</taxon>
        <taxon>Burkholderiales</taxon>
        <taxon>Comamonadaceae</taxon>
        <taxon>Paracidovorax</taxon>
    </lineage>
</organism>
<evidence type="ECO:0000313" key="9">
    <source>
        <dbReference type="Proteomes" id="UP000461670"/>
    </source>
</evidence>
<evidence type="ECO:0000256" key="3">
    <source>
        <dbReference type="ARBA" id="ARBA00022723"/>
    </source>
</evidence>
<keyword evidence="4" id="KW-0378">Hydrolase</keyword>
<evidence type="ECO:0000256" key="1">
    <source>
        <dbReference type="ARBA" id="ARBA00001947"/>
    </source>
</evidence>
<evidence type="ECO:0000256" key="4">
    <source>
        <dbReference type="ARBA" id="ARBA00022801"/>
    </source>
</evidence>
<dbReference type="GO" id="GO:0006508">
    <property type="term" value="P:proteolysis"/>
    <property type="evidence" value="ECO:0007669"/>
    <property type="project" value="UniProtKB-KW"/>
</dbReference>
<dbReference type="GO" id="GO:0046872">
    <property type="term" value="F:metal ion binding"/>
    <property type="evidence" value="ECO:0007669"/>
    <property type="project" value="UniProtKB-KW"/>
</dbReference>
<keyword evidence="6" id="KW-0482">Metalloprotease</keyword>
<gene>
    <name evidence="8" type="primary">mepM</name>
    <name evidence="8" type="ORF">GAK30_00793</name>
</gene>
<keyword evidence="3" id="KW-0479">Metal-binding</keyword>
<sequence length="256" mass="27764">MDAARLPDSLTTQFAEIFGNKIDFHNDLRKDDRFSIVYEALEADGEPMSTGRILSAEFVNRGTTYNATWFQASPGDKGGYYGFDGESLQSSYLSSPLAFSRVTSGFSRRFHPIQQQWKAHTGVDLGAPTGTPIRTVGDGVVEFAGRQTGYGNVVFIKHNAAQTTVYAHMSKINVKAGQKVAQGDNIGLVGATGWATGPHLHLELRVNGEFRDPMTITQYSEGRKLPATARAAFDRQVAMARVNLNAAAALQTASAQ</sequence>
<dbReference type="Gene3D" id="3.10.450.350">
    <property type="match status" value="1"/>
</dbReference>
<keyword evidence="5" id="KW-0862">Zinc</keyword>
<name>A0A7V8JRR3_9BURK</name>
<dbReference type="InterPro" id="IPR050570">
    <property type="entry name" value="Cell_wall_metabolism_enzyme"/>
</dbReference>
<dbReference type="Pfam" id="PF01551">
    <property type="entry name" value="Peptidase_M23"/>
    <property type="match status" value="1"/>
</dbReference>
<dbReference type="AlphaFoldDB" id="A0A7V8JRR3"/>
<evidence type="ECO:0000256" key="2">
    <source>
        <dbReference type="ARBA" id="ARBA00022670"/>
    </source>
</evidence>
<accession>A0A7V8JRR3</accession>
<dbReference type="GO" id="GO:0004222">
    <property type="term" value="F:metalloendopeptidase activity"/>
    <property type="evidence" value="ECO:0007669"/>
    <property type="project" value="TreeGrafter"/>
</dbReference>
<evidence type="ECO:0000256" key="5">
    <source>
        <dbReference type="ARBA" id="ARBA00022833"/>
    </source>
</evidence>
<comment type="cofactor">
    <cofactor evidence="1">
        <name>Zn(2+)</name>
        <dbReference type="ChEBI" id="CHEBI:29105"/>
    </cofactor>
</comment>
<keyword evidence="2" id="KW-0645">Protease</keyword>
<dbReference type="SUPFAM" id="SSF51261">
    <property type="entry name" value="Duplicated hybrid motif"/>
    <property type="match status" value="1"/>
</dbReference>
<dbReference type="CDD" id="cd12797">
    <property type="entry name" value="M23_peptidase"/>
    <property type="match status" value="1"/>
</dbReference>
<dbReference type="InterPro" id="IPR011055">
    <property type="entry name" value="Dup_hybrid_motif"/>
</dbReference>
<reference evidence="9" key="1">
    <citation type="journal article" date="2020" name="MBio">
        <title>Horizontal gene transfer to a defensive symbiont with a reduced genome amongst a multipartite beetle microbiome.</title>
        <authorList>
            <person name="Waterworth S.C."/>
            <person name="Florez L.V."/>
            <person name="Rees E.R."/>
            <person name="Hertweck C."/>
            <person name="Kaltenpoth M."/>
            <person name="Kwan J.C."/>
        </authorList>
    </citation>
    <scope>NUCLEOTIDE SEQUENCE [LARGE SCALE GENOMIC DNA]</scope>
</reference>
<dbReference type="InterPro" id="IPR016047">
    <property type="entry name" value="M23ase_b-sheet_dom"/>
</dbReference>
<dbReference type="EMBL" id="WNDQ01000007">
    <property type="protein sequence ID" value="KAF1023103.1"/>
    <property type="molecule type" value="Genomic_DNA"/>
</dbReference>
<dbReference type="Gene3D" id="2.70.70.10">
    <property type="entry name" value="Glucose Permease (Domain IIA)"/>
    <property type="match status" value="1"/>
</dbReference>
<dbReference type="PANTHER" id="PTHR21666:SF288">
    <property type="entry name" value="CELL DIVISION PROTEIN YTFB"/>
    <property type="match status" value="1"/>
</dbReference>
<evidence type="ECO:0000259" key="7">
    <source>
        <dbReference type="Pfam" id="PF01551"/>
    </source>
</evidence>